<gene>
    <name evidence="2" type="ORF">RDB_LOCUS68862</name>
</gene>
<dbReference type="AlphaFoldDB" id="A0A8H3C942"/>
<dbReference type="Proteomes" id="UP000663850">
    <property type="component" value="Unassembled WGS sequence"/>
</dbReference>
<accession>A0A8H3C942</accession>
<feature type="compositionally biased region" description="Basic and acidic residues" evidence="1">
    <location>
        <begin position="305"/>
        <end position="319"/>
    </location>
</feature>
<comment type="caution">
    <text evidence="2">The sequence shown here is derived from an EMBL/GenBank/DDBJ whole genome shotgun (WGS) entry which is preliminary data.</text>
</comment>
<dbReference type="InterPro" id="IPR015034">
    <property type="entry name" value="Bles03"/>
</dbReference>
<sequence length="409" mass="45656">MEEYKYSWKPSSELPIDEFLQKYKPTMVVDDGTKPWIWVQRLEHEPLDSVNSADSKDSGPDNPVIESAHKLLESYTGKIASIQKDESIPVRANKKKGLRSKKEVREEVAAEATEKFKQLSQESKLTCGKLLLLFVYISFPTCSRRSVGFSSYKPSKLMVYRTFSRMARDLVAGALSNTPAFCLKVATTPADVLPNHRYLICLYLPDLYDKAVVTEVLRTVCQSTGVRPNSAKTDLYTIIGLDSKHPSGIKSTIWNPTDLVPDAELKALTDAYWSEAAKKAAGDSESTSKPAEINKKKPTKRPRKRESEVDIFDDVKDTNLDDDATTTQDILNRTRNKSTTPFPKVPSSKVQEAEDSATESESDEAPPTKTTTGAATGKPTIARRPKPTKPTDDSSSDEEVKKPKRIRRF</sequence>
<dbReference type="Pfam" id="PF08939">
    <property type="entry name" value="Bles03"/>
    <property type="match status" value="1"/>
</dbReference>
<dbReference type="SUPFAM" id="SSF55418">
    <property type="entry name" value="eIF4e-like"/>
    <property type="match status" value="1"/>
</dbReference>
<feature type="compositionally biased region" description="Polar residues" evidence="1">
    <location>
        <begin position="325"/>
        <end position="341"/>
    </location>
</feature>
<evidence type="ECO:0000313" key="3">
    <source>
        <dbReference type="Proteomes" id="UP000663850"/>
    </source>
</evidence>
<feature type="compositionally biased region" description="Low complexity" evidence="1">
    <location>
        <begin position="365"/>
        <end position="380"/>
    </location>
</feature>
<name>A0A8H3C942_9AGAM</name>
<organism evidence="2 3">
    <name type="scientific">Rhizoctonia solani</name>
    <dbReference type="NCBI Taxonomy" id="456999"/>
    <lineage>
        <taxon>Eukaryota</taxon>
        <taxon>Fungi</taxon>
        <taxon>Dikarya</taxon>
        <taxon>Basidiomycota</taxon>
        <taxon>Agaricomycotina</taxon>
        <taxon>Agaricomycetes</taxon>
        <taxon>Cantharellales</taxon>
        <taxon>Ceratobasidiaceae</taxon>
        <taxon>Rhizoctonia</taxon>
    </lineage>
</organism>
<feature type="region of interest" description="Disordered" evidence="1">
    <location>
        <begin position="279"/>
        <end position="409"/>
    </location>
</feature>
<proteinExistence type="predicted"/>
<dbReference type="InterPro" id="IPR023398">
    <property type="entry name" value="TIF_eIF4e-like"/>
</dbReference>
<dbReference type="EMBL" id="CAJMWZ010003512">
    <property type="protein sequence ID" value="CAE6475728.1"/>
    <property type="molecule type" value="Genomic_DNA"/>
</dbReference>
<protein>
    <submittedName>
        <fullName evidence="2">Uncharacterized protein</fullName>
    </submittedName>
</protein>
<evidence type="ECO:0000256" key="1">
    <source>
        <dbReference type="SAM" id="MobiDB-lite"/>
    </source>
</evidence>
<reference evidence="2" key="1">
    <citation type="submission" date="2021-01" db="EMBL/GenBank/DDBJ databases">
        <authorList>
            <person name="Kaushik A."/>
        </authorList>
    </citation>
    <scope>NUCLEOTIDE SEQUENCE</scope>
    <source>
        <strain evidence="2">Type strain: AG8-Rh-89/</strain>
    </source>
</reference>
<evidence type="ECO:0000313" key="2">
    <source>
        <dbReference type="EMBL" id="CAE6475728.1"/>
    </source>
</evidence>
<dbReference type="Gene3D" id="3.30.760.10">
    <property type="entry name" value="RNA Cap, Translation Initiation Factor Eif4e"/>
    <property type="match status" value="1"/>
</dbReference>
<feature type="compositionally biased region" description="Acidic residues" evidence="1">
    <location>
        <begin position="353"/>
        <end position="364"/>
    </location>
</feature>